<feature type="region of interest" description="Disordered" evidence="1">
    <location>
        <begin position="322"/>
        <end position="342"/>
    </location>
</feature>
<evidence type="ECO:0008006" key="4">
    <source>
        <dbReference type="Google" id="ProtNLM"/>
    </source>
</evidence>
<dbReference type="PANTHER" id="PTHR31630:SF6">
    <property type="entry name" value="PHYTANOYL-COA DIOXYGENASE-RELATED"/>
    <property type="match status" value="1"/>
</dbReference>
<dbReference type="Gene3D" id="2.60.120.620">
    <property type="entry name" value="q2cbj1_9rhob like domain"/>
    <property type="match status" value="1"/>
</dbReference>
<dbReference type="AlphaFoldDB" id="A0A0N1HQ85"/>
<accession>A0A0N1HQ85</accession>
<feature type="compositionally biased region" description="Basic and acidic residues" evidence="1">
    <location>
        <begin position="330"/>
        <end position="342"/>
    </location>
</feature>
<dbReference type="VEuPathDB" id="FungiDB:AB675_3997"/>
<dbReference type="GeneID" id="28735979"/>
<proteinExistence type="predicted"/>
<evidence type="ECO:0000256" key="1">
    <source>
        <dbReference type="SAM" id="MobiDB-lite"/>
    </source>
</evidence>
<sequence length="357" mass="40788">MGYSGSASRQHTPARQRPEHEYYYDHYDHHAQPTHPVRPAAIKLEGPYGDFRDDLVKQGYTVIKSAISPDQAKAYQQKAFDWLASFNTPLDLADPSTWKAENLPVQTKLNTFESYSVVHEKFMWDLRQEDGIIEPFSEIWGTDKLVVSFDSVNITLPNRADKPARSPWPHVDQSPLRQGLHCIQGIINLSQAGPEDGSLALYPASHALVEEYFRTQTDESSWKPEDRYYFGKEGIKWFEERGCKPIKVQADPGDLILWDSRSIHWGAEQTPKSDTIRTVVYAAYAPAALASADTLKQKKHVFEKFGATTHWPHDNMELRGLHAKLPDGQLDPRNRDRPREMPEYTDKLLRLAGVKAY</sequence>
<dbReference type="InterPro" id="IPR008775">
    <property type="entry name" value="Phytyl_CoA_dOase-like"/>
</dbReference>
<reference evidence="2 3" key="1">
    <citation type="submission" date="2015-06" db="EMBL/GenBank/DDBJ databases">
        <title>Draft genome of the ant-associated black yeast Phialophora attae CBS 131958.</title>
        <authorList>
            <person name="Moreno L.F."/>
            <person name="Stielow B.J."/>
            <person name="de Hoog S."/>
            <person name="Vicente V.A."/>
            <person name="Weiss V.A."/>
            <person name="de Vries M."/>
            <person name="Cruz L.M."/>
            <person name="Souza E.M."/>
        </authorList>
    </citation>
    <scope>NUCLEOTIDE SEQUENCE [LARGE SCALE GENOMIC DNA]</scope>
    <source>
        <strain evidence="2 3">CBS 131958</strain>
    </source>
</reference>
<dbReference type="SUPFAM" id="SSF51197">
    <property type="entry name" value="Clavaminate synthase-like"/>
    <property type="match status" value="1"/>
</dbReference>
<dbReference type="OrthoDB" id="445007at2759"/>
<keyword evidence="3" id="KW-1185">Reference proteome</keyword>
<organism evidence="2 3">
    <name type="scientific">Cyphellophora attinorum</name>
    <dbReference type="NCBI Taxonomy" id="1664694"/>
    <lineage>
        <taxon>Eukaryota</taxon>
        <taxon>Fungi</taxon>
        <taxon>Dikarya</taxon>
        <taxon>Ascomycota</taxon>
        <taxon>Pezizomycotina</taxon>
        <taxon>Eurotiomycetes</taxon>
        <taxon>Chaetothyriomycetidae</taxon>
        <taxon>Chaetothyriales</taxon>
        <taxon>Cyphellophoraceae</taxon>
        <taxon>Cyphellophora</taxon>
    </lineage>
</organism>
<gene>
    <name evidence="2" type="ORF">AB675_3997</name>
</gene>
<dbReference type="EMBL" id="LFJN01000023">
    <property type="protein sequence ID" value="KPI37587.1"/>
    <property type="molecule type" value="Genomic_DNA"/>
</dbReference>
<dbReference type="RefSeq" id="XP_017997550.1">
    <property type="nucleotide sequence ID" value="XM_018144099.1"/>
</dbReference>
<dbReference type="PANTHER" id="PTHR31630">
    <property type="entry name" value="PHYTANOYL-COA DIOXYGENASE-RELATED-RELATED"/>
    <property type="match status" value="1"/>
</dbReference>
<evidence type="ECO:0000313" key="2">
    <source>
        <dbReference type="EMBL" id="KPI37587.1"/>
    </source>
</evidence>
<dbReference type="Pfam" id="PF05721">
    <property type="entry name" value="PhyH"/>
    <property type="match status" value="1"/>
</dbReference>
<dbReference type="Proteomes" id="UP000038010">
    <property type="component" value="Unassembled WGS sequence"/>
</dbReference>
<protein>
    <recommendedName>
        <fullName evidence="4">Phytanoyl-CoA dioxygenase</fullName>
    </recommendedName>
</protein>
<comment type="caution">
    <text evidence="2">The sequence shown here is derived from an EMBL/GenBank/DDBJ whole genome shotgun (WGS) entry which is preliminary data.</text>
</comment>
<evidence type="ECO:0000313" key="3">
    <source>
        <dbReference type="Proteomes" id="UP000038010"/>
    </source>
</evidence>
<name>A0A0N1HQ85_9EURO</name>